<evidence type="ECO:0000313" key="2">
    <source>
        <dbReference type="Proteomes" id="UP000436911"/>
    </source>
</evidence>
<proteinExistence type="predicted"/>
<gene>
    <name evidence="1" type="ORF">DXT89_13065</name>
</gene>
<comment type="caution">
    <text evidence="1">The sequence shown here is derived from an EMBL/GenBank/DDBJ whole genome shotgun (WGS) entry which is preliminary data.</text>
</comment>
<dbReference type="EMBL" id="QUSG01000006">
    <property type="protein sequence ID" value="KAA3526879.1"/>
    <property type="molecule type" value="Genomic_DNA"/>
</dbReference>
<reference evidence="1 2" key="1">
    <citation type="submission" date="2018-08" db="EMBL/GenBank/DDBJ databases">
        <title>Genome sequencing of Agrobacterium vitis strain ICMP 10754.</title>
        <authorList>
            <person name="Visnovsky S.B."/>
            <person name="Pitman A.R."/>
        </authorList>
    </citation>
    <scope>NUCLEOTIDE SEQUENCE [LARGE SCALE GENOMIC DNA]</scope>
    <source>
        <strain evidence="1 2">ICMP 10754</strain>
    </source>
</reference>
<protein>
    <submittedName>
        <fullName evidence="1">DUF2793 domain-containing protein</fullName>
    </submittedName>
</protein>
<dbReference type="Pfam" id="PF10983">
    <property type="entry name" value="DUF2793"/>
    <property type="match status" value="1"/>
</dbReference>
<dbReference type="InterPro" id="IPR021251">
    <property type="entry name" value="DUF2793"/>
</dbReference>
<name>A0A368NSC9_AGRVI</name>
<dbReference type="AlphaFoldDB" id="A0A368NSC9"/>
<sequence length="366" mass="38329">MRSPGRFCVPTGYRSISMEMTMADNSPRLDLPYILPSQAQKHVTHNEALLVLDAVTQLVIEDTLTKPPASPAAGSCYWVAATATDAWAGKEAHIAAWQDDSWAFLVPAAGWRAYVRTTGRLQTYDGTAWQDLALPDTASFTRLGINATADDTNRLAVSSDAVLFNHAGGDNRFKLNKAGESNTATLLYQSNWQGRAEMGLAGSDQFSIKVCNDSGSWTTALLISGDGTVTQPARPAARAELTSPSLAVTGGMVTGFNGLVISQGNMLLATATASGNGQSLKVPVAGLYLITLTLSTTATNTYTATVVDSAQTSLAKITIGTTTVATETHATALIMLDAGAEISLLHNGTATFASTGAGAKFSIFLI</sequence>
<dbReference type="Proteomes" id="UP000436911">
    <property type="component" value="Unassembled WGS sequence"/>
</dbReference>
<organism evidence="1 2">
    <name type="scientific">Agrobacterium vitis</name>
    <name type="common">Rhizobium vitis</name>
    <dbReference type="NCBI Taxonomy" id="373"/>
    <lineage>
        <taxon>Bacteria</taxon>
        <taxon>Pseudomonadati</taxon>
        <taxon>Pseudomonadota</taxon>
        <taxon>Alphaproteobacteria</taxon>
        <taxon>Hyphomicrobiales</taxon>
        <taxon>Rhizobiaceae</taxon>
        <taxon>Rhizobium/Agrobacterium group</taxon>
        <taxon>Agrobacterium</taxon>
    </lineage>
</organism>
<accession>A0A368NSC9</accession>
<evidence type="ECO:0000313" key="1">
    <source>
        <dbReference type="EMBL" id="KAA3526879.1"/>
    </source>
</evidence>